<evidence type="ECO:0000313" key="3">
    <source>
        <dbReference type="EMBL" id="ADY52233.1"/>
    </source>
</evidence>
<gene>
    <name evidence="3" type="ordered locus">Pedsa_1676</name>
</gene>
<feature type="transmembrane region" description="Helical" evidence="1">
    <location>
        <begin position="78"/>
        <end position="100"/>
    </location>
</feature>
<protein>
    <submittedName>
        <fullName evidence="3">Uncharacterized protein</fullName>
    </submittedName>
</protein>
<evidence type="ECO:0000313" key="4">
    <source>
        <dbReference type="Proteomes" id="UP000000310"/>
    </source>
</evidence>
<dbReference type="InterPro" id="IPR025408">
    <property type="entry name" value="DUF4134"/>
</dbReference>
<dbReference type="AlphaFoldDB" id="F0S7H3"/>
<keyword evidence="1" id="KW-0472">Membrane</keyword>
<dbReference type="STRING" id="762903.Pedsa_1676"/>
<dbReference type="eggNOG" id="ENOG5031KUP">
    <property type="taxonomic scope" value="Bacteria"/>
</dbReference>
<evidence type="ECO:0000256" key="1">
    <source>
        <dbReference type="SAM" id="Phobius"/>
    </source>
</evidence>
<dbReference type="HOGENOM" id="CLU_158438_0_0_10"/>
<organism evidence="3 4">
    <name type="scientific">Pseudopedobacter saltans (strain ATCC 51119 / DSM 12145 / JCM 21818 / CCUG 39354 / LMG 10337 / NBRC 100064 / NCIMB 13643)</name>
    <name type="common">Pedobacter saltans</name>
    <dbReference type="NCBI Taxonomy" id="762903"/>
    <lineage>
        <taxon>Bacteria</taxon>
        <taxon>Pseudomonadati</taxon>
        <taxon>Bacteroidota</taxon>
        <taxon>Sphingobacteriia</taxon>
        <taxon>Sphingobacteriales</taxon>
        <taxon>Sphingobacteriaceae</taxon>
        <taxon>Pseudopedobacter</taxon>
    </lineage>
</organism>
<evidence type="ECO:0000256" key="2">
    <source>
        <dbReference type="SAM" id="SignalP"/>
    </source>
</evidence>
<dbReference type="RefSeq" id="WP_013632724.1">
    <property type="nucleotide sequence ID" value="NC_015177.1"/>
</dbReference>
<accession>F0S7H3</accession>
<sequence length="101" mass="10601">MEKQNKKVLLTGVALLSAFGVFAQGNGSAGIQEATQMVTSYFDPATQLIYAIGAVVGLIGGVKVYNKFSSGDPDTSKTAASWFGACIFLIVAATILRSFFL</sequence>
<dbReference type="OrthoDB" id="1029065at2"/>
<dbReference type="EMBL" id="CP002545">
    <property type="protein sequence ID" value="ADY52233.1"/>
    <property type="molecule type" value="Genomic_DNA"/>
</dbReference>
<keyword evidence="1" id="KW-0812">Transmembrane</keyword>
<reference evidence="3 4" key="1">
    <citation type="journal article" date="2011" name="Stand. Genomic Sci.">
        <title>Complete genome sequence of the gliding, heparinolytic Pedobacter saltans type strain (113).</title>
        <authorList>
            <person name="Liolios K."/>
            <person name="Sikorski J."/>
            <person name="Lu M."/>
            <person name="Nolan M."/>
            <person name="Lapidus A."/>
            <person name="Lucas S."/>
            <person name="Hammon N."/>
            <person name="Deshpande S."/>
            <person name="Cheng J.F."/>
            <person name="Tapia R."/>
            <person name="Han C."/>
            <person name="Goodwin L."/>
            <person name="Pitluck S."/>
            <person name="Huntemann M."/>
            <person name="Ivanova N."/>
            <person name="Pagani I."/>
            <person name="Mavromatis K."/>
            <person name="Ovchinikova G."/>
            <person name="Pati A."/>
            <person name="Chen A."/>
            <person name="Palaniappan K."/>
            <person name="Land M."/>
            <person name="Hauser L."/>
            <person name="Brambilla E.M."/>
            <person name="Kotsyurbenko O."/>
            <person name="Rohde M."/>
            <person name="Tindall B.J."/>
            <person name="Abt B."/>
            <person name="Goker M."/>
            <person name="Detter J.C."/>
            <person name="Woyke T."/>
            <person name="Bristow J."/>
            <person name="Eisen J.A."/>
            <person name="Markowitz V."/>
            <person name="Hugenholtz P."/>
            <person name="Klenk H.P."/>
            <person name="Kyrpides N.C."/>
        </authorList>
    </citation>
    <scope>NUCLEOTIDE SEQUENCE [LARGE SCALE GENOMIC DNA]</scope>
    <source>
        <strain evidence="4">ATCC 51119 / DSM 12145 / JCM 21818 / LMG 10337 / NBRC 100064 / NCIMB 13643</strain>
    </source>
</reference>
<feature type="signal peptide" evidence="2">
    <location>
        <begin position="1"/>
        <end position="23"/>
    </location>
</feature>
<feature type="chain" id="PRO_5003258228" evidence="2">
    <location>
        <begin position="24"/>
        <end position="101"/>
    </location>
</feature>
<keyword evidence="2" id="KW-0732">Signal</keyword>
<keyword evidence="4" id="KW-1185">Reference proteome</keyword>
<keyword evidence="1" id="KW-1133">Transmembrane helix</keyword>
<name>F0S7H3_PSESL</name>
<dbReference type="Proteomes" id="UP000000310">
    <property type="component" value="Chromosome"/>
</dbReference>
<dbReference type="KEGG" id="psn:Pedsa_1676"/>
<dbReference type="Pfam" id="PF13572">
    <property type="entry name" value="DUF4134"/>
    <property type="match status" value="1"/>
</dbReference>
<reference evidence="4" key="2">
    <citation type="submission" date="2011-02" db="EMBL/GenBank/DDBJ databases">
        <title>The complete genome of Pedobacter saltans DSM 12145.</title>
        <authorList>
            <consortium name="US DOE Joint Genome Institute (JGI-PGF)"/>
            <person name="Lucas S."/>
            <person name="Copeland A."/>
            <person name="Lapidus A."/>
            <person name="Bruce D."/>
            <person name="Goodwin L."/>
            <person name="Pitluck S."/>
            <person name="Kyrpides N."/>
            <person name="Mavromatis K."/>
            <person name="Pagani I."/>
            <person name="Ivanova N."/>
            <person name="Ovchinnikova G."/>
            <person name="Lu M."/>
            <person name="Detter J.C."/>
            <person name="Han C."/>
            <person name="Land M."/>
            <person name="Hauser L."/>
            <person name="Markowitz V."/>
            <person name="Cheng J.-F."/>
            <person name="Hugenholtz P."/>
            <person name="Woyke T."/>
            <person name="Wu D."/>
            <person name="Tindall B."/>
            <person name="Pomrenke H.G."/>
            <person name="Brambilla E."/>
            <person name="Klenk H.-P."/>
            <person name="Eisen J.A."/>
        </authorList>
    </citation>
    <scope>NUCLEOTIDE SEQUENCE [LARGE SCALE GENOMIC DNA]</scope>
    <source>
        <strain evidence="4">ATCC 51119 / DSM 12145 / JCM 21818 / LMG 10337 / NBRC 100064 / NCIMB 13643</strain>
    </source>
</reference>
<feature type="transmembrane region" description="Helical" evidence="1">
    <location>
        <begin position="47"/>
        <end position="66"/>
    </location>
</feature>
<proteinExistence type="predicted"/>